<organism evidence="1 2">
    <name type="scientific">Triplophysa rosa</name>
    <name type="common">Cave loach</name>
    <dbReference type="NCBI Taxonomy" id="992332"/>
    <lineage>
        <taxon>Eukaryota</taxon>
        <taxon>Metazoa</taxon>
        <taxon>Chordata</taxon>
        <taxon>Craniata</taxon>
        <taxon>Vertebrata</taxon>
        <taxon>Euteleostomi</taxon>
        <taxon>Actinopterygii</taxon>
        <taxon>Neopterygii</taxon>
        <taxon>Teleostei</taxon>
        <taxon>Ostariophysi</taxon>
        <taxon>Cypriniformes</taxon>
        <taxon>Nemacheilidae</taxon>
        <taxon>Triplophysa</taxon>
    </lineage>
</organism>
<protein>
    <submittedName>
        <fullName evidence="1">Uncharacterized protein</fullName>
    </submittedName>
</protein>
<feature type="non-terminal residue" evidence="1">
    <location>
        <position position="77"/>
    </location>
</feature>
<comment type="caution">
    <text evidence="1">The sequence shown here is derived from an EMBL/GenBank/DDBJ whole genome shotgun (WGS) entry which is preliminary data.</text>
</comment>
<proteinExistence type="predicted"/>
<dbReference type="EMBL" id="JAFHDT010000018">
    <property type="protein sequence ID" value="KAI7797259.1"/>
    <property type="molecule type" value="Genomic_DNA"/>
</dbReference>
<accession>A0A9W7TJR0</accession>
<keyword evidence="2" id="KW-1185">Reference proteome</keyword>
<sequence length="77" mass="8553">EIRELPVTAIYQINGVIDREDVDGWLVSWYHLGCGVLGHIAHSQKLVRQQGQSRVCGLTRSPEECAKPQVARPGLNC</sequence>
<dbReference type="Proteomes" id="UP001059041">
    <property type="component" value="Linkage Group LG18"/>
</dbReference>
<dbReference type="AlphaFoldDB" id="A0A9W7TJR0"/>
<name>A0A9W7TJR0_TRIRA</name>
<reference evidence="1" key="1">
    <citation type="submission" date="2021-02" db="EMBL/GenBank/DDBJ databases">
        <title>Comparative genomics reveals that relaxation of natural selection precedes convergent phenotypic evolution of cavefish.</title>
        <authorList>
            <person name="Peng Z."/>
        </authorList>
    </citation>
    <scope>NUCLEOTIDE SEQUENCE</scope>
    <source>
        <tissue evidence="1">Muscle</tissue>
    </source>
</reference>
<gene>
    <name evidence="1" type="ORF">IRJ41_023946</name>
</gene>
<evidence type="ECO:0000313" key="1">
    <source>
        <dbReference type="EMBL" id="KAI7797259.1"/>
    </source>
</evidence>
<evidence type="ECO:0000313" key="2">
    <source>
        <dbReference type="Proteomes" id="UP001059041"/>
    </source>
</evidence>